<feature type="non-terminal residue" evidence="2">
    <location>
        <position position="124"/>
    </location>
</feature>
<feature type="compositionally biased region" description="Basic and acidic residues" evidence="1">
    <location>
        <begin position="73"/>
        <end position="82"/>
    </location>
</feature>
<dbReference type="Proteomes" id="UP000257109">
    <property type="component" value="Unassembled WGS sequence"/>
</dbReference>
<dbReference type="EMBL" id="QJKJ01004335">
    <property type="protein sequence ID" value="RDX94581.1"/>
    <property type="molecule type" value="Genomic_DNA"/>
</dbReference>
<keyword evidence="3" id="KW-1185">Reference proteome</keyword>
<reference evidence="2" key="1">
    <citation type="submission" date="2018-05" db="EMBL/GenBank/DDBJ databases">
        <title>Draft genome of Mucuna pruriens seed.</title>
        <authorList>
            <person name="Nnadi N.E."/>
            <person name="Vos R."/>
            <person name="Hasami M.H."/>
            <person name="Devisetty U.K."/>
            <person name="Aguiy J.C."/>
        </authorList>
    </citation>
    <scope>NUCLEOTIDE SEQUENCE [LARGE SCALE GENOMIC DNA]</scope>
    <source>
        <strain evidence="2">JCA_2017</strain>
    </source>
</reference>
<proteinExistence type="predicted"/>
<dbReference type="Gene3D" id="3.10.10.10">
    <property type="entry name" value="HIV Type 1 Reverse Transcriptase, subunit A, domain 1"/>
    <property type="match status" value="1"/>
</dbReference>
<comment type="caution">
    <text evidence="2">The sequence shown here is derived from an EMBL/GenBank/DDBJ whole genome shotgun (WGS) entry which is preliminary data.</text>
</comment>
<sequence length="124" mass="13660">MMRLLAAGIIYPISNSQWVSLVQVVPKKFGMIVMKNRHDEMVQPSSARHQKPKPKASQPGRDSAHAGIPVRLGTEKPKVIRGDRLEHQRTLVDLNLSILASRGESSPSSMAIVVEDGIIESRPC</sequence>
<protein>
    <submittedName>
        <fullName evidence="2">Uncharacterized protein</fullName>
    </submittedName>
</protein>
<evidence type="ECO:0000313" key="2">
    <source>
        <dbReference type="EMBL" id="RDX94581.1"/>
    </source>
</evidence>
<feature type="region of interest" description="Disordered" evidence="1">
    <location>
        <begin position="36"/>
        <end position="82"/>
    </location>
</feature>
<gene>
    <name evidence="2" type="ORF">CR513_23020</name>
</gene>
<organism evidence="2 3">
    <name type="scientific">Mucuna pruriens</name>
    <name type="common">Velvet bean</name>
    <name type="synonym">Dolichos pruriens</name>
    <dbReference type="NCBI Taxonomy" id="157652"/>
    <lineage>
        <taxon>Eukaryota</taxon>
        <taxon>Viridiplantae</taxon>
        <taxon>Streptophyta</taxon>
        <taxon>Embryophyta</taxon>
        <taxon>Tracheophyta</taxon>
        <taxon>Spermatophyta</taxon>
        <taxon>Magnoliopsida</taxon>
        <taxon>eudicotyledons</taxon>
        <taxon>Gunneridae</taxon>
        <taxon>Pentapetalae</taxon>
        <taxon>rosids</taxon>
        <taxon>fabids</taxon>
        <taxon>Fabales</taxon>
        <taxon>Fabaceae</taxon>
        <taxon>Papilionoideae</taxon>
        <taxon>50 kb inversion clade</taxon>
        <taxon>NPAAA clade</taxon>
        <taxon>indigoferoid/millettioid clade</taxon>
        <taxon>Phaseoleae</taxon>
        <taxon>Mucuna</taxon>
    </lineage>
</organism>
<accession>A0A371GVL1</accession>
<dbReference type="AlphaFoldDB" id="A0A371GVL1"/>
<feature type="non-terminal residue" evidence="2">
    <location>
        <position position="1"/>
    </location>
</feature>
<evidence type="ECO:0000313" key="3">
    <source>
        <dbReference type="Proteomes" id="UP000257109"/>
    </source>
</evidence>
<name>A0A371GVL1_MUCPR</name>
<evidence type="ECO:0000256" key="1">
    <source>
        <dbReference type="SAM" id="MobiDB-lite"/>
    </source>
</evidence>
<dbReference type="OrthoDB" id="1432245at2759"/>